<gene>
    <name evidence="1" type="ORF">MNBD_GAMMA18-243</name>
</gene>
<sequence>MVTKKYKNSTQYMQTESLNTQKSAIRDVEKIKVPLLH</sequence>
<evidence type="ECO:0000313" key="1">
    <source>
        <dbReference type="EMBL" id="VAW84090.1"/>
    </source>
</evidence>
<organism evidence="1">
    <name type="scientific">hydrothermal vent metagenome</name>
    <dbReference type="NCBI Taxonomy" id="652676"/>
    <lineage>
        <taxon>unclassified sequences</taxon>
        <taxon>metagenomes</taxon>
        <taxon>ecological metagenomes</taxon>
    </lineage>
</organism>
<name>A0A3B0Z4W4_9ZZZZ</name>
<accession>A0A3B0Z4W4</accession>
<dbReference type="EMBL" id="UOFP01000028">
    <property type="protein sequence ID" value="VAW84090.1"/>
    <property type="molecule type" value="Genomic_DNA"/>
</dbReference>
<dbReference type="AlphaFoldDB" id="A0A3B0Z4W4"/>
<reference evidence="1" key="1">
    <citation type="submission" date="2018-06" db="EMBL/GenBank/DDBJ databases">
        <authorList>
            <person name="Zhirakovskaya E."/>
        </authorList>
    </citation>
    <scope>NUCLEOTIDE SEQUENCE</scope>
</reference>
<proteinExistence type="predicted"/>
<feature type="non-terminal residue" evidence="1">
    <location>
        <position position="37"/>
    </location>
</feature>
<protein>
    <submittedName>
        <fullName evidence="1">Uncharacterized protein</fullName>
    </submittedName>
</protein>